<comment type="caution">
    <text evidence="2">The sequence shown here is derived from an EMBL/GenBank/DDBJ whole genome shotgun (WGS) entry which is preliminary data.</text>
</comment>
<organism evidence="2 3">
    <name type="scientific">Rhizophagus irregularis (strain DAOM 181602 / DAOM 197198 / MUCL 43194)</name>
    <name type="common">Arbuscular mycorrhizal fungus</name>
    <name type="synonym">Glomus intraradices</name>
    <dbReference type="NCBI Taxonomy" id="747089"/>
    <lineage>
        <taxon>Eukaryota</taxon>
        <taxon>Fungi</taxon>
        <taxon>Fungi incertae sedis</taxon>
        <taxon>Mucoromycota</taxon>
        <taxon>Glomeromycotina</taxon>
        <taxon>Glomeromycetes</taxon>
        <taxon>Glomerales</taxon>
        <taxon>Glomeraceae</taxon>
        <taxon>Rhizophagus</taxon>
    </lineage>
</organism>
<proteinExistence type="predicted"/>
<evidence type="ECO:0000256" key="1">
    <source>
        <dbReference type="SAM" id="Phobius"/>
    </source>
</evidence>
<protein>
    <submittedName>
        <fullName evidence="2">Uncharacterized protein</fullName>
    </submittedName>
</protein>
<reference evidence="2 3" key="1">
    <citation type="journal article" date="2013" name="Proc. Natl. Acad. Sci. U.S.A.">
        <title>Genome of an arbuscular mycorrhizal fungus provides insight into the oldest plant symbiosis.</title>
        <authorList>
            <person name="Tisserant E."/>
            <person name="Malbreil M."/>
            <person name="Kuo A."/>
            <person name="Kohler A."/>
            <person name="Symeonidi A."/>
            <person name="Balestrini R."/>
            <person name="Charron P."/>
            <person name="Duensing N."/>
            <person name="Frei Dit Frey N."/>
            <person name="Gianinazzi-Pearson V."/>
            <person name="Gilbert L.B."/>
            <person name="Handa Y."/>
            <person name="Herr J.R."/>
            <person name="Hijri M."/>
            <person name="Koul R."/>
            <person name="Kawaguchi M."/>
            <person name="Krajinski F."/>
            <person name="Lammers P.J."/>
            <person name="Masclaux F.G."/>
            <person name="Murat C."/>
            <person name="Morin E."/>
            <person name="Ndikumana S."/>
            <person name="Pagni M."/>
            <person name="Petitpierre D."/>
            <person name="Requena N."/>
            <person name="Rosikiewicz P."/>
            <person name="Riley R."/>
            <person name="Saito K."/>
            <person name="San Clemente H."/>
            <person name="Shapiro H."/>
            <person name="van Tuinen D."/>
            <person name="Becard G."/>
            <person name="Bonfante P."/>
            <person name="Paszkowski U."/>
            <person name="Shachar-Hill Y.Y."/>
            <person name="Tuskan G.A."/>
            <person name="Young P.W."/>
            <person name="Sanders I.R."/>
            <person name="Henrissat B."/>
            <person name="Rensing S.A."/>
            <person name="Grigoriev I.V."/>
            <person name="Corradi N."/>
            <person name="Roux C."/>
            <person name="Martin F."/>
        </authorList>
    </citation>
    <scope>NUCLEOTIDE SEQUENCE [LARGE SCALE GENOMIC DNA]</scope>
    <source>
        <strain evidence="2 3">DAOM 197198</strain>
    </source>
</reference>
<sequence length="76" mass="8814">MISCDNRILITAAVQFASITDLFSLFSPVLLLPFYFLVLSLPFVLLFVHLPPFPFMCVCTFNLYYLDILVLFRNMN</sequence>
<reference evidence="2 3" key="2">
    <citation type="journal article" date="2018" name="New Phytol.">
        <title>High intraspecific genome diversity in the model arbuscular mycorrhizal symbiont Rhizophagus irregularis.</title>
        <authorList>
            <person name="Chen E.C.H."/>
            <person name="Morin E."/>
            <person name="Beaudet D."/>
            <person name="Noel J."/>
            <person name="Yildirir G."/>
            <person name="Ndikumana S."/>
            <person name="Charron P."/>
            <person name="St-Onge C."/>
            <person name="Giorgi J."/>
            <person name="Kruger M."/>
            <person name="Marton T."/>
            <person name="Ropars J."/>
            <person name="Grigoriev I.V."/>
            <person name="Hainaut M."/>
            <person name="Henrissat B."/>
            <person name="Roux C."/>
            <person name="Martin F."/>
            <person name="Corradi N."/>
        </authorList>
    </citation>
    <scope>NUCLEOTIDE SEQUENCE [LARGE SCALE GENOMIC DNA]</scope>
    <source>
        <strain evidence="2 3">DAOM 197198</strain>
    </source>
</reference>
<accession>A0A2P4PQM3</accession>
<dbReference type="EMBL" id="AUPC02000167">
    <property type="protein sequence ID" value="POG67686.1"/>
    <property type="molecule type" value="Genomic_DNA"/>
</dbReference>
<dbReference type="AlphaFoldDB" id="A0A2P4PQM3"/>
<keyword evidence="1" id="KW-0472">Membrane</keyword>
<feature type="transmembrane region" description="Helical" evidence="1">
    <location>
        <begin position="25"/>
        <end position="47"/>
    </location>
</feature>
<evidence type="ECO:0000313" key="3">
    <source>
        <dbReference type="Proteomes" id="UP000018888"/>
    </source>
</evidence>
<dbReference type="Proteomes" id="UP000018888">
    <property type="component" value="Unassembled WGS sequence"/>
</dbReference>
<gene>
    <name evidence="2" type="ORF">GLOIN_2v276685</name>
</gene>
<feature type="transmembrane region" description="Helical" evidence="1">
    <location>
        <begin position="53"/>
        <end position="72"/>
    </location>
</feature>
<keyword evidence="1" id="KW-1133">Transmembrane helix</keyword>
<keyword evidence="1" id="KW-0812">Transmembrane</keyword>
<keyword evidence="3" id="KW-1185">Reference proteome</keyword>
<evidence type="ECO:0000313" key="2">
    <source>
        <dbReference type="EMBL" id="POG67686.1"/>
    </source>
</evidence>
<name>A0A2P4PQM3_RHIID</name>